<protein>
    <submittedName>
        <fullName evidence="2">Uncharacterized protein</fullName>
    </submittedName>
</protein>
<accession>G0AEZ4</accession>
<keyword evidence="1" id="KW-1133">Transmembrane helix</keyword>
<reference evidence="2 3" key="2">
    <citation type="journal article" date="2006" name="J. Microbiol. Methods">
        <title>Genomic flank-sequencing of plasposon insertion sites for rapid identification of functional genes.</title>
        <authorList>
            <person name="Leveau J.H."/>
            <person name="Gerards S."/>
            <person name="Fritsche K."/>
            <person name="Zondag G."/>
            <person name="van Veen J.A."/>
        </authorList>
    </citation>
    <scope>NUCLEOTIDE SEQUENCE [LARGE SCALE GENOMIC DNA]</scope>
    <source>
        <strain evidence="2 3">Ter331</strain>
    </source>
</reference>
<reference evidence="2 3" key="4">
    <citation type="journal article" date="2010" name="Environ. Microbiol.">
        <title>The bacterial genus Collimonas: mycophagy, weathering and other adaptive solutions to life in oligotrophic soil environments.</title>
        <authorList>
            <person name="Leveau J.H."/>
            <person name="Uroz S."/>
            <person name="de Boer W."/>
        </authorList>
    </citation>
    <scope>NUCLEOTIDE SEQUENCE [LARGE SCALE GENOMIC DNA]</scope>
    <source>
        <strain evidence="2 3">Ter331</strain>
    </source>
</reference>
<dbReference type="AlphaFoldDB" id="G0AEZ4"/>
<keyword evidence="1" id="KW-0812">Transmembrane</keyword>
<feature type="transmembrane region" description="Helical" evidence="1">
    <location>
        <begin position="37"/>
        <end position="58"/>
    </location>
</feature>
<dbReference type="KEGG" id="cfu:CFU_0686"/>
<proteinExistence type="predicted"/>
<reference evidence="3" key="6">
    <citation type="submission" date="2011-05" db="EMBL/GenBank/DDBJ databases">
        <title>Complete sequence of Collimonas fungivorans Ter331.</title>
        <authorList>
            <person name="Leveau J.H."/>
        </authorList>
    </citation>
    <scope>NUCLEOTIDE SEQUENCE [LARGE SCALE GENOMIC DNA]</scope>
    <source>
        <strain evidence="3">Ter331</strain>
    </source>
</reference>
<dbReference type="Proteomes" id="UP000008392">
    <property type="component" value="Chromosome"/>
</dbReference>
<dbReference type="eggNOG" id="ENOG5033JG6">
    <property type="taxonomic scope" value="Bacteria"/>
</dbReference>
<reference evidence="2 3" key="1">
    <citation type="journal article" date="2004" name="Environ. Microbiol.">
        <title>Phylogeny-function analysis of (meta)genomic libraries: screening for expression of ribosomal RNA genes by large-insert library fluorescent in situ hybridization (LIL-FISH).</title>
        <authorList>
            <person name="Leveau J.H."/>
            <person name="Gerards S."/>
            <person name="de Boer W."/>
            <person name="van Veen J.A."/>
        </authorList>
    </citation>
    <scope>NUCLEOTIDE SEQUENCE [LARGE SCALE GENOMIC DNA]</scope>
    <source>
        <strain evidence="2 3">Ter331</strain>
    </source>
</reference>
<organism evidence="2 3">
    <name type="scientific">Collimonas fungivorans (strain Ter331)</name>
    <dbReference type="NCBI Taxonomy" id="1005048"/>
    <lineage>
        <taxon>Bacteria</taxon>
        <taxon>Pseudomonadati</taxon>
        <taxon>Pseudomonadota</taxon>
        <taxon>Betaproteobacteria</taxon>
        <taxon>Burkholderiales</taxon>
        <taxon>Oxalobacteraceae</taxon>
        <taxon>Collimonas</taxon>
    </lineage>
</organism>
<dbReference type="EMBL" id="CP002745">
    <property type="protein sequence ID" value="AEK60521.1"/>
    <property type="molecule type" value="Genomic_DNA"/>
</dbReference>
<reference evidence="2 3" key="3">
    <citation type="journal article" date="2008" name="FEMS Microbiol. Ecol.">
        <title>Identification and characterization of genes underlying chitinolysis in Collimonas fungivorans Ter331.</title>
        <authorList>
            <person name="Fritsche K."/>
            <person name="de Boer W."/>
            <person name="Gerards S."/>
            <person name="van den Berg M."/>
            <person name="van Veen J.A."/>
            <person name="Leveau J.H."/>
        </authorList>
    </citation>
    <scope>NUCLEOTIDE SEQUENCE [LARGE SCALE GENOMIC DNA]</scope>
    <source>
        <strain evidence="2 3">Ter331</strain>
    </source>
</reference>
<feature type="transmembrane region" description="Helical" evidence="1">
    <location>
        <begin position="113"/>
        <end position="133"/>
    </location>
</feature>
<feature type="transmembrane region" description="Helical" evidence="1">
    <location>
        <begin position="70"/>
        <end position="93"/>
    </location>
</feature>
<reference evidence="2 3" key="5">
    <citation type="journal article" date="2011" name="ISME J.">
        <title>Dual transcriptional profiling of a bacterial/fungal confrontation: Collimonas fungivorans versus Aspergillus niger.</title>
        <authorList>
            <person name="Mela F."/>
            <person name="Fritsche K."/>
            <person name="de Boer W."/>
            <person name="van Veen J.A."/>
            <person name="de Graaff L.H."/>
            <person name="van den Berg M."/>
            <person name="Leveau J.H."/>
        </authorList>
    </citation>
    <scope>NUCLEOTIDE SEQUENCE [LARGE SCALE GENOMIC DNA]</scope>
    <source>
        <strain evidence="2 3">Ter331</strain>
    </source>
</reference>
<sequence length="135" mass="13744">MQHVIMLATSLHVLATVFWAGSTMAMAATGGVGKSLFLRQLAAGLVALLTGVYLWHTLHAGEPGPGERILAIGAGCALLAFVLQGLLAGPAVWKLSKGASGEGGARTRILVGYRAAALLLAVAAIAMGAFRYAGF</sequence>
<keyword evidence="3" id="KW-1185">Reference proteome</keyword>
<gene>
    <name evidence="2" type="ordered locus">CFU_0686</name>
</gene>
<evidence type="ECO:0000313" key="2">
    <source>
        <dbReference type="EMBL" id="AEK60521.1"/>
    </source>
</evidence>
<evidence type="ECO:0000313" key="3">
    <source>
        <dbReference type="Proteomes" id="UP000008392"/>
    </source>
</evidence>
<evidence type="ECO:0000256" key="1">
    <source>
        <dbReference type="SAM" id="Phobius"/>
    </source>
</evidence>
<dbReference type="HOGENOM" id="CLU_1883294_0_0_4"/>
<keyword evidence="1" id="KW-0472">Membrane</keyword>
<name>G0AEZ4_COLFT</name>